<dbReference type="Pfam" id="PF15575">
    <property type="entry name" value="Imm49"/>
    <property type="match status" value="1"/>
</dbReference>
<organism evidence="2 3">
    <name type="scientific">Streptomyces sp. 900116325</name>
    <dbReference type="NCBI Taxonomy" id="3154295"/>
    <lineage>
        <taxon>Bacteria</taxon>
        <taxon>Bacillati</taxon>
        <taxon>Actinomycetota</taxon>
        <taxon>Actinomycetes</taxon>
        <taxon>Kitasatosporales</taxon>
        <taxon>Streptomycetaceae</taxon>
        <taxon>Streptomyces</taxon>
    </lineage>
</organism>
<evidence type="ECO:0000313" key="3">
    <source>
        <dbReference type="Proteomes" id="UP001550044"/>
    </source>
</evidence>
<comment type="caution">
    <text evidence="2">The sequence shown here is derived from an EMBL/GenBank/DDBJ whole genome shotgun (WGS) entry which is preliminary data.</text>
</comment>
<keyword evidence="3" id="KW-1185">Reference proteome</keyword>
<dbReference type="InterPro" id="IPR029074">
    <property type="entry name" value="Imm49"/>
</dbReference>
<evidence type="ECO:0000256" key="1">
    <source>
        <dbReference type="SAM" id="MobiDB-lite"/>
    </source>
</evidence>
<feature type="region of interest" description="Disordered" evidence="1">
    <location>
        <begin position="1"/>
        <end position="49"/>
    </location>
</feature>
<evidence type="ECO:0000313" key="2">
    <source>
        <dbReference type="EMBL" id="MET8436760.1"/>
    </source>
</evidence>
<dbReference type="Proteomes" id="UP001550044">
    <property type="component" value="Unassembled WGS sequence"/>
</dbReference>
<dbReference type="RefSeq" id="WP_356672489.1">
    <property type="nucleotide sequence ID" value="NZ_JBEXEF010000073.1"/>
</dbReference>
<reference evidence="2 3" key="1">
    <citation type="submission" date="2024-06" db="EMBL/GenBank/DDBJ databases">
        <title>The Natural Products Discovery Center: Release of the First 8490 Sequenced Strains for Exploring Actinobacteria Biosynthetic Diversity.</title>
        <authorList>
            <person name="Kalkreuter E."/>
            <person name="Kautsar S.A."/>
            <person name="Yang D."/>
            <person name="Bader C.D."/>
            <person name="Teijaro C.N."/>
            <person name="Fluegel L."/>
            <person name="Davis C.M."/>
            <person name="Simpson J.R."/>
            <person name="Lauterbach L."/>
            <person name="Steele A.D."/>
            <person name="Gui C."/>
            <person name="Meng S."/>
            <person name="Li G."/>
            <person name="Viehrig K."/>
            <person name="Ye F."/>
            <person name="Su P."/>
            <person name="Kiefer A.F."/>
            <person name="Nichols A."/>
            <person name="Cepeda A.J."/>
            <person name="Yan W."/>
            <person name="Fan B."/>
            <person name="Jiang Y."/>
            <person name="Adhikari A."/>
            <person name="Zheng C.-J."/>
            <person name="Schuster L."/>
            <person name="Cowan T.M."/>
            <person name="Smanski M.J."/>
            <person name="Chevrette M.G."/>
            <person name="De Carvalho L.P.S."/>
            <person name="Shen B."/>
        </authorList>
    </citation>
    <scope>NUCLEOTIDE SEQUENCE [LARGE SCALE GENOMIC DNA]</scope>
    <source>
        <strain evidence="2 3">NPDC005137</strain>
    </source>
</reference>
<name>A0ABV2UFY0_9ACTN</name>
<feature type="compositionally biased region" description="Basic residues" evidence="1">
    <location>
        <begin position="31"/>
        <end position="43"/>
    </location>
</feature>
<accession>A0ABV2UFY0</accession>
<gene>
    <name evidence="2" type="ORF">ABZV61_29080</name>
</gene>
<protein>
    <submittedName>
        <fullName evidence="2">Immunity 49 family protein</fullName>
    </submittedName>
</protein>
<proteinExistence type="predicted"/>
<sequence length="215" mass="23262">MARWELRRCHGHPVREPAAGLPAGGGPVPHRAGRAGHRGRGDRRRPEPALPRWAGEAAGAGNWANATAFALITGIREDLAPLVLTGPAIAGKDGSAYAAYREALHAYLTGVDPEPAAERALREAEKAKEWGFFPAPAVLLSQFVEGDEESFNLALADALEAHRDHYQVADRADDPDATIDLDVLALACHARRRGWDVRVESPYLPQRLLEAAEHV</sequence>
<dbReference type="EMBL" id="JBEXIP010000029">
    <property type="protein sequence ID" value="MET8436760.1"/>
    <property type="molecule type" value="Genomic_DNA"/>
</dbReference>